<dbReference type="Pfam" id="PF10828">
    <property type="entry name" value="DUF2570"/>
    <property type="match status" value="1"/>
</dbReference>
<dbReference type="KEGG" id="fcl:A4G17_07290"/>
<organism evidence="2 5">
    <name type="scientific">Frederiksenia canicola</name>
    <dbReference type="NCBI Taxonomy" id="123824"/>
    <lineage>
        <taxon>Bacteria</taxon>
        <taxon>Pseudomonadati</taxon>
        <taxon>Pseudomonadota</taxon>
        <taxon>Gammaproteobacteria</taxon>
        <taxon>Pasteurellales</taxon>
        <taxon>Pasteurellaceae</taxon>
        <taxon>Frederiksenia</taxon>
    </lineage>
</organism>
<dbReference type="EMBL" id="CP015029">
    <property type="protein sequence ID" value="QIM65254.1"/>
    <property type="molecule type" value="Genomic_DNA"/>
</dbReference>
<keyword evidence="1" id="KW-1133">Transmembrane helix</keyword>
<keyword evidence="1" id="KW-0812">Transmembrane</keyword>
<name>A0AAE6X890_9PAST</name>
<sequence>MFGGFNRIIYGGLAAVILGLGVWSGYQYQKIGRLTAENQTQAQTILRLEASQQHLEQALLHEQQAVRSREKFANQLRKQVESKREKVKVIFKDSPCANTALPDGVIEQLH</sequence>
<dbReference type="Proteomes" id="UP000502287">
    <property type="component" value="Chromosome"/>
</dbReference>
<dbReference type="RefSeq" id="WP_165894266.1">
    <property type="nucleotide sequence ID" value="NZ_CP015029.1"/>
</dbReference>
<feature type="transmembrane region" description="Helical" evidence="1">
    <location>
        <begin position="7"/>
        <end position="26"/>
    </location>
</feature>
<protein>
    <submittedName>
        <fullName evidence="3">Uncharacterized protein DUF2570</fullName>
    </submittedName>
</protein>
<evidence type="ECO:0000313" key="5">
    <source>
        <dbReference type="Proteomes" id="UP000502287"/>
    </source>
</evidence>
<dbReference type="InterPro" id="IPR022538">
    <property type="entry name" value="DUF2570"/>
</dbReference>
<dbReference type="Proteomes" id="UP000276901">
    <property type="component" value="Unassembled WGS sequence"/>
</dbReference>
<dbReference type="AlphaFoldDB" id="A0AAE6X890"/>
<evidence type="ECO:0000313" key="2">
    <source>
        <dbReference type="EMBL" id="QIM65254.1"/>
    </source>
</evidence>
<proteinExistence type="predicted"/>
<evidence type="ECO:0000313" key="3">
    <source>
        <dbReference type="EMBL" id="RPE96318.1"/>
    </source>
</evidence>
<keyword evidence="1" id="KW-0472">Membrane</keyword>
<reference evidence="2 5" key="1">
    <citation type="submission" date="2016-03" db="EMBL/GenBank/DDBJ databases">
        <authorList>
            <person name="Hansen M.J."/>
            <person name="Bojesen A.M."/>
            <person name="Planet P."/>
        </authorList>
    </citation>
    <scope>NUCLEOTIDE SEQUENCE [LARGE SCALE GENOMIC DNA]</scope>
    <source>
        <strain evidence="2 5">HPA 21</strain>
    </source>
</reference>
<gene>
    <name evidence="2" type="ORF">A4G17_07290</name>
    <name evidence="3" type="ORF">EDC49_0708</name>
</gene>
<accession>A0AAE6X890</accession>
<evidence type="ECO:0000256" key="1">
    <source>
        <dbReference type="SAM" id="Phobius"/>
    </source>
</evidence>
<keyword evidence="4" id="KW-1185">Reference proteome</keyword>
<evidence type="ECO:0000313" key="4">
    <source>
        <dbReference type="Proteomes" id="UP000276901"/>
    </source>
</evidence>
<reference evidence="3 4" key="2">
    <citation type="submission" date="2018-11" db="EMBL/GenBank/DDBJ databases">
        <title>Genomic Encyclopedia of Type Strains, Phase IV (KMG-IV): sequencing the most valuable type-strain genomes for metagenomic binning, comparative biology and taxonomic classification.</title>
        <authorList>
            <person name="Goeker M."/>
        </authorList>
    </citation>
    <scope>NUCLEOTIDE SEQUENCE [LARGE SCALE GENOMIC DNA]</scope>
    <source>
        <strain evidence="3 4">DSM 25797</strain>
    </source>
</reference>
<dbReference type="EMBL" id="RKQT01000001">
    <property type="protein sequence ID" value="RPE96318.1"/>
    <property type="molecule type" value="Genomic_DNA"/>
</dbReference>